<dbReference type="AlphaFoldDB" id="A0A382IGW6"/>
<gene>
    <name evidence="2" type="ORF">METZ01_LOCUS251449</name>
</gene>
<dbReference type="PANTHER" id="PTHR47515:SF2">
    <property type="entry name" value="INTEGRASE CORE DOMAIN PROTEIN"/>
    <property type="match status" value="1"/>
</dbReference>
<dbReference type="NCBIfam" id="NF033516">
    <property type="entry name" value="transpos_IS3"/>
    <property type="match status" value="1"/>
</dbReference>
<proteinExistence type="predicted"/>
<dbReference type="InterPro" id="IPR036397">
    <property type="entry name" value="RNaseH_sf"/>
</dbReference>
<dbReference type="PROSITE" id="PS50994">
    <property type="entry name" value="INTEGRASE"/>
    <property type="match status" value="1"/>
</dbReference>
<dbReference type="Gene3D" id="3.30.420.10">
    <property type="entry name" value="Ribonuclease H-like superfamily/Ribonuclease H"/>
    <property type="match status" value="1"/>
</dbReference>
<dbReference type="InterPro" id="IPR012337">
    <property type="entry name" value="RNaseH-like_sf"/>
</dbReference>
<organism evidence="2">
    <name type="scientific">marine metagenome</name>
    <dbReference type="NCBI Taxonomy" id="408172"/>
    <lineage>
        <taxon>unclassified sequences</taxon>
        <taxon>metagenomes</taxon>
        <taxon>ecological metagenomes</taxon>
    </lineage>
</organism>
<reference evidence="2" key="1">
    <citation type="submission" date="2018-05" db="EMBL/GenBank/DDBJ databases">
        <authorList>
            <person name="Lanie J.A."/>
            <person name="Ng W.-L."/>
            <person name="Kazmierczak K.M."/>
            <person name="Andrzejewski T.M."/>
            <person name="Davidsen T.M."/>
            <person name="Wayne K.J."/>
            <person name="Tettelin H."/>
            <person name="Glass J.I."/>
            <person name="Rusch D."/>
            <person name="Podicherti R."/>
            <person name="Tsui H.-C.T."/>
            <person name="Winkler M.E."/>
        </authorList>
    </citation>
    <scope>NUCLEOTIDE SEQUENCE</scope>
</reference>
<dbReference type="SUPFAM" id="SSF53098">
    <property type="entry name" value="Ribonuclease H-like"/>
    <property type="match status" value="1"/>
</dbReference>
<feature type="domain" description="Integrase catalytic" evidence="1">
    <location>
        <begin position="101"/>
        <end position="262"/>
    </location>
</feature>
<dbReference type="InterPro" id="IPR001584">
    <property type="entry name" value="Integrase_cat-core"/>
</dbReference>
<dbReference type="EMBL" id="UINC01067178">
    <property type="protein sequence ID" value="SVB98595.1"/>
    <property type="molecule type" value="Genomic_DNA"/>
</dbReference>
<accession>A0A382IGW6</accession>
<dbReference type="PANTHER" id="PTHR47515">
    <property type="entry name" value="LOW CALCIUM RESPONSE LOCUS PROTEIN T"/>
    <property type="match status" value="1"/>
</dbReference>
<dbReference type="InterPro" id="IPR048020">
    <property type="entry name" value="Transpos_IS3"/>
</dbReference>
<dbReference type="GO" id="GO:0003676">
    <property type="term" value="F:nucleic acid binding"/>
    <property type="evidence" value="ECO:0007669"/>
    <property type="project" value="InterPro"/>
</dbReference>
<protein>
    <recommendedName>
        <fullName evidence="1">Integrase catalytic domain-containing protein</fullName>
    </recommendedName>
</protein>
<name>A0A382IGW6_9ZZZZ</name>
<sequence length="270" mass="32303">MVDAHDLSIRKACRSVGLSRAAWYRPRIDWLERDRPLAEALGEMADRKPGLGFWKLFRRLRRQGHRWNHKRVWRVYCLMKLNRRRRTKKRIPEREPAPLIVPSRPNQVWSADFMSDALYHGVRFRTFNVLDDFNREILAIEIDTSLPSERLTRVFEQIKATRDLPDVLRTDNGPEFLGERFTSWCQDNGIMIKYIEPGKPNQNAYIERFNRSYRTEVLDTWLFRDLDEVREITWAWMLEYNEERDHDSLGGMTPAEALKRARSSTFEWST</sequence>
<evidence type="ECO:0000259" key="1">
    <source>
        <dbReference type="PROSITE" id="PS50994"/>
    </source>
</evidence>
<evidence type="ECO:0000313" key="2">
    <source>
        <dbReference type="EMBL" id="SVB98595.1"/>
    </source>
</evidence>
<dbReference type="GO" id="GO:0015074">
    <property type="term" value="P:DNA integration"/>
    <property type="evidence" value="ECO:0007669"/>
    <property type="project" value="InterPro"/>
</dbReference>
<dbReference type="Pfam" id="PF13683">
    <property type="entry name" value="rve_3"/>
    <property type="match status" value="1"/>
</dbReference>